<dbReference type="Proteomes" id="UP000192343">
    <property type="component" value="Unassembled WGS sequence"/>
</dbReference>
<reference evidence="2 3" key="1">
    <citation type="submission" date="2017-03" db="EMBL/GenBank/DDBJ databases">
        <title>Draft Genome sequence of Marispirochaeta sp. strain JC444.</title>
        <authorList>
            <person name="Shivani Y."/>
            <person name="Subhash Y."/>
            <person name="Sasikala C."/>
            <person name="Ramana C."/>
        </authorList>
    </citation>
    <scope>NUCLEOTIDE SEQUENCE [LARGE SCALE GENOMIC DNA]</scope>
    <source>
        <strain evidence="2 3">JC444</strain>
    </source>
</reference>
<evidence type="ECO:0000313" key="3">
    <source>
        <dbReference type="Proteomes" id="UP000192343"/>
    </source>
</evidence>
<accession>A0A1Y1RVA8</accession>
<sequence>MKLKRAALLCLFGASFLYADNPDYAAWIGMDPAGSHAVFGPPSHIYVHRGERAEEDNVVFYRDGIYLFWFENRIWQIRADRNSGAALAGIGIGDTRDRVIAMLGEALYTEADGSLYFEISRRSYPLRLRVVLDSGDTVEDLYLYRGDY</sequence>
<keyword evidence="3" id="KW-1185">Reference proteome</keyword>
<gene>
    <name evidence="2" type="ORF">B4O97_14745</name>
</gene>
<proteinExistence type="predicted"/>
<dbReference type="STRING" id="1963862.B4O97_14745"/>
<name>A0A1Y1RVA8_9SPIO</name>
<keyword evidence="1" id="KW-0732">Signal</keyword>
<dbReference type="EMBL" id="MWQY01000017">
    <property type="protein sequence ID" value="ORC33916.1"/>
    <property type="molecule type" value="Genomic_DNA"/>
</dbReference>
<feature type="signal peptide" evidence="1">
    <location>
        <begin position="1"/>
        <end position="19"/>
    </location>
</feature>
<protein>
    <submittedName>
        <fullName evidence="2">Uncharacterized protein</fullName>
    </submittedName>
</protein>
<dbReference type="AlphaFoldDB" id="A0A1Y1RVA8"/>
<comment type="caution">
    <text evidence="2">The sequence shown here is derived from an EMBL/GenBank/DDBJ whole genome shotgun (WGS) entry which is preliminary data.</text>
</comment>
<dbReference type="RefSeq" id="WP_083051958.1">
    <property type="nucleotide sequence ID" value="NZ_MWQY01000017.1"/>
</dbReference>
<dbReference type="OrthoDB" id="362180at2"/>
<evidence type="ECO:0000313" key="2">
    <source>
        <dbReference type="EMBL" id="ORC33916.1"/>
    </source>
</evidence>
<evidence type="ECO:0000256" key="1">
    <source>
        <dbReference type="SAM" id="SignalP"/>
    </source>
</evidence>
<organism evidence="2 3">
    <name type="scientific">Marispirochaeta aestuarii</name>
    <dbReference type="NCBI Taxonomy" id="1963862"/>
    <lineage>
        <taxon>Bacteria</taxon>
        <taxon>Pseudomonadati</taxon>
        <taxon>Spirochaetota</taxon>
        <taxon>Spirochaetia</taxon>
        <taxon>Spirochaetales</taxon>
        <taxon>Spirochaetaceae</taxon>
        <taxon>Marispirochaeta</taxon>
    </lineage>
</organism>
<feature type="chain" id="PRO_5012508150" evidence="1">
    <location>
        <begin position="20"/>
        <end position="148"/>
    </location>
</feature>